<keyword evidence="3" id="KW-1185">Reference proteome</keyword>
<feature type="compositionally biased region" description="Pro residues" evidence="1">
    <location>
        <begin position="37"/>
        <end position="50"/>
    </location>
</feature>
<sequence>MVRSKQASRTDEITNRSEPWAESTITPVTYFLARSSPPSPSPSPPLPSAPTPHLARSPMISFPSHWPRVKMVNRVTRPRIAIGRPLRAVVTGDGWSSLCTDRSDSVTPPPLGFRYFYASTDPFGFLVRDHLKWLQWCRM</sequence>
<evidence type="ECO:0000256" key="1">
    <source>
        <dbReference type="SAM" id="MobiDB-lite"/>
    </source>
</evidence>
<organism evidence="2 3">
    <name type="scientific">Marchantia polymorpha</name>
    <name type="common">Common liverwort</name>
    <name type="synonym">Marchantia aquatica</name>
    <dbReference type="NCBI Taxonomy" id="3197"/>
    <lineage>
        <taxon>Eukaryota</taxon>
        <taxon>Viridiplantae</taxon>
        <taxon>Streptophyta</taxon>
        <taxon>Embryophyta</taxon>
        <taxon>Marchantiophyta</taxon>
        <taxon>Marchantiopsida</taxon>
        <taxon>Marchantiidae</taxon>
        <taxon>Marchantiales</taxon>
        <taxon>Marchantiaceae</taxon>
        <taxon>Marchantia</taxon>
    </lineage>
</organism>
<feature type="region of interest" description="Disordered" evidence="1">
    <location>
        <begin position="32"/>
        <end position="56"/>
    </location>
</feature>
<dbReference type="Gramene" id="Mp1g24960.1">
    <property type="protein sequence ID" value="Mp1g24960.1.cds1"/>
    <property type="gene ID" value="Mp1g24960"/>
</dbReference>
<proteinExistence type="predicted"/>
<evidence type="ECO:0000313" key="3">
    <source>
        <dbReference type="Proteomes" id="UP000244005"/>
    </source>
</evidence>
<evidence type="ECO:0000313" key="2">
    <source>
        <dbReference type="EMBL" id="PTQ36752.1"/>
    </source>
</evidence>
<dbReference type="Proteomes" id="UP000244005">
    <property type="component" value="Unassembled WGS sequence"/>
</dbReference>
<name>A0A2R6WSC3_MARPO</name>
<dbReference type="EMBL" id="KZ772733">
    <property type="protein sequence ID" value="PTQ36752.1"/>
    <property type="molecule type" value="Genomic_DNA"/>
</dbReference>
<gene>
    <name evidence="2" type="ORF">MARPO_0061s0029</name>
</gene>
<accession>A0A2R6WSC3</accession>
<feature type="region of interest" description="Disordered" evidence="1">
    <location>
        <begin position="1"/>
        <end position="20"/>
    </location>
</feature>
<dbReference type="AlphaFoldDB" id="A0A2R6WSC3"/>
<reference evidence="3" key="1">
    <citation type="journal article" date="2017" name="Cell">
        <title>Insights into land plant evolution garnered from the Marchantia polymorpha genome.</title>
        <authorList>
            <person name="Bowman J.L."/>
            <person name="Kohchi T."/>
            <person name="Yamato K.T."/>
            <person name="Jenkins J."/>
            <person name="Shu S."/>
            <person name="Ishizaki K."/>
            <person name="Yamaoka S."/>
            <person name="Nishihama R."/>
            <person name="Nakamura Y."/>
            <person name="Berger F."/>
            <person name="Adam C."/>
            <person name="Aki S.S."/>
            <person name="Althoff F."/>
            <person name="Araki T."/>
            <person name="Arteaga-Vazquez M.A."/>
            <person name="Balasubrmanian S."/>
            <person name="Barry K."/>
            <person name="Bauer D."/>
            <person name="Boehm C.R."/>
            <person name="Briginshaw L."/>
            <person name="Caballero-Perez J."/>
            <person name="Catarino B."/>
            <person name="Chen F."/>
            <person name="Chiyoda S."/>
            <person name="Chovatia M."/>
            <person name="Davies K.M."/>
            <person name="Delmans M."/>
            <person name="Demura T."/>
            <person name="Dierschke T."/>
            <person name="Dolan L."/>
            <person name="Dorantes-Acosta A.E."/>
            <person name="Eklund D.M."/>
            <person name="Florent S.N."/>
            <person name="Flores-Sandoval E."/>
            <person name="Fujiyama A."/>
            <person name="Fukuzawa H."/>
            <person name="Galik B."/>
            <person name="Grimanelli D."/>
            <person name="Grimwood J."/>
            <person name="Grossniklaus U."/>
            <person name="Hamada T."/>
            <person name="Haseloff J."/>
            <person name="Hetherington A.J."/>
            <person name="Higo A."/>
            <person name="Hirakawa Y."/>
            <person name="Hundley H.N."/>
            <person name="Ikeda Y."/>
            <person name="Inoue K."/>
            <person name="Inoue S.I."/>
            <person name="Ishida S."/>
            <person name="Jia Q."/>
            <person name="Kakita M."/>
            <person name="Kanazawa T."/>
            <person name="Kawai Y."/>
            <person name="Kawashima T."/>
            <person name="Kennedy M."/>
            <person name="Kinose K."/>
            <person name="Kinoshita T."/>
            <person name="Kohara Y."/>
            <person name="Koide E."/>
            <person name="Komatsu K."/>
            <person name="Kopischke S."/>
            <person name="Kubo M."/>
            <person name="Kyozuka J."/>
            <person name="Lagercrantz U."/>
            <person name="Lin S.S."/>
            <person name="Lindquist E."/>
            <person name="Lipzen A.M."/>
            <person name="Lu C.W."/>
            <person name="De Luna E."/>
            <person name="Martienssen R.A."/>
            <person name="Minamino N."/>
            <person name="Mizutani M."/>
            <person name="Mizutani M."/>
            <person name="Mochizuki N."/>
            <person name="Monte I."/>
            <person name="Mosher R."/>
            <person name="Nagasaki H."/>
            <person name="Nakagami H."/>
            <person name="Naramoto S."/>
            <person name="Nishitani K."/>
            <person name="Ohtani M."/>
            <person name="Okamoto T."/>
            <person name="Okumura M."/>
            <person name="Phillips J."/>
            <person name="Pollak B."/>
            <person name="Reinders A."/>
            <person name="Rovekamp M."/>
            <person name="Sano R."/>
            <person name="Sawa S."/>
            <person name="Schmid M.W."/>
            <person name="Shirakawa M."/>
            <person name="Solano R."/>
            <person name="Spunde A."/>
            <person name="Suetsugu N."/>
            <person name="Sugano S."/>
            <person name="Sugiyama A."/>
            <person name="Sun R."/>
            <person name="Suzuki Y."/>
            <person name="Takenaka M."/>
            <person name="Takezawa D."/>
            <person name="Tomogane H."/>
            <person name="Tsuzuki M."/>
            <person name="Ueda T."/>
            <person name="Umeda M."/>
            <person name="Ward J.M."/>
            <person name="Watanabe Y."/>
            <person name="Yazaki K."/>
            <person name="Yokoyama R."/>
            <person name="Yoshitake Y."/>
            <person name="Yotsui I."/>
            <person name="Zachgo S."/>
            <person name="Schmutz J."/>
        </authorList>
    </citation>
    <scope>NUCLEOTIDE SEQUENCE [LARGE SCALE GENOMIC DNA]</scope>
    <source>
        <strain evidence="3">Tak-1</strain>
    </source>
</reference>
<protein>
    <submittedName>
        <fullName evidence="2">Uncharacterized protein</fullName>
    </submittedName>
</protein>